<gene>
    <name evidence="1" type="ORF">BJ982_003448</name>
</gene>
<organism evidence="1 2">
    <name type="scientific">Sphaerisporangium siamense</name>
    <dbReference type="NCBI Taxonomy" id="795645"/>
    <lineage>
        <taxon>Bacteria</taxon>
        <taxon>Bacillati</taxon>
        <taxon>Actinomycetota</taxon>
        <taxon>Actinomycetes</taxon>
        <taxon>Streptosporangiales</taxon>
        <taxon>Streptosporangiaceae</taxon>
        <taxon>Sphaerisporangium</taxon>
    </lineage>
</organism>
<dbReference type="AlphaFoldDB" id="A0A7W7GAY7"/>
<evidence type="ECO:0000313" key="2">
    <source>
        <dbReference type="Proteomes" id="UP000542210"/>
    </source>
</evidence>
<comment type="caution">
    <text evidence="1">The sequence shown here is derived from an EMBL/GenBank/DDBJ whole genome shotgun (WGS) entry which is preliminary data.</text>
</comment>
<keyword evidence="2" id="KW-1185">Reference proteome</keyword>
<dbReference type="EMBL" id="JACHND010000001">
    <property type="protein sequence ID" value="MBB4701904.1"/>
    <property type="molecule type" value="Genomic_DNA"/>
</dbReference>
<protein>
    <submittedName>
        <fullName evidence="1">Uncharacterized protein</fullName>
    </submittedName>
</protein>
<accession>A0A7W7GAY7</accession>
<proteinExistence type="predicted"/>
<evidence type="ECO:0000313" key="1">
    <source>
        <dbReference type="EMBL" id="MBB4701904.1"/>
    </source>
</evidence>
<dbReference type="Proteomes" id="UP000542210">
    <property type="component" value="Unassembled WGS sequence"/>
</dbReference>
<sequence length="92" mass="10162">MESLTGDLTLTEPREIAMHEDAIEIFVASVVYGDALQTFLGADGVDFRKLGPSQRSNAFMHGDLETYELEAMALLGAFDAWLPLPLKMDLRS</sequence>
<name>A0A7W7GAY7_9ACTN</name>
<reference evidence="1 2" key="1">
    <citation type="submission" date="2020-08" db="EMBL/GenBank/DDBJ databases">
        <title>Sequencing the genomes of 1000 actinobacteria strains.</title>
        <authorList>
            <person name="Klenk H.-P."/>
        </authorList>
    </citation>
    <scope>NUCLEOTIDE SEQUENCE [LARGE SCALE GENOMIC DNA]</scope>
    <source>
        <strain evidence="1 2">DSM 45784</strain>
    </source>
</reference>
<dbReference type="RefSeq" id="WP_184881294.1">
    <property type="nucleotide sequence ID" value="NZ_BOOV01000007.1"/>
</dbReference>